<proteinExistence type="predicted"/>
<protein>
    <recommendedName>
        <fullName evidence="1">Hemerythrin-like domain-containing protein</fullName>
    </recommendedName>
</protein>
<evidence type="ECO:0000259" key="1">
    <source>
        <dbReference type="Pfam" id="PF01814"/>
    </source>
</evidence>
<gene>
    <name evidence="2" type="ORF">LHGZ1_1545</name>
</gene>
<evidence type="ECO:0000313" key="2">
    <source>
        <dbReference type="EMBL" id="ASJ24376.1"/>
    </source>
</evidence>
<accession>A0A248LJ34</accession>
<feature type="domain" description="Hemerythrin-like" evidence="1">
    <location>
        <begin position="12"/>
        <end position="116"/>
    </location>
</feature>
<dbReference type="RefSeq" id="WP_088860708.1">
    <property type="nucleotide sequence ID" value="NZ_CP022115.1"/>
</dbReference>
<dbReference type="OrthoDB" id="9793254at2"/>
<dbReference type="Proteomes" id="UP000197424">
    <property type="component" value="Chromosome"/>
</dbReference>
<dbReference type="EMBL" id="CP022115">
    <property type="protein sequence ID" value="ASJ24376.1"/>
    <property type="molecule type" value="Genomic_DNA"/>
</dbReference>
<evidence type="ECO:0000313" key="3">
    <source>
        <dbReference type="Proteomes" id="UP000197424"/>
    </source>
</evidence>
<reference evidence="3" key="1">
    <citation type="submission" date="2017-06" db="EMBL/GenBank/DDBJ databases">
        <title>Whole genome sequence of Laribacter hongkongensis LHGZ1.</title>
        <authorList>
            <person name="Chen D."/>
            <person name="Wu H."/>
            <person name="Chen J."/>
        </authorList>
    </citation>
    <scope>NUCLEOTIDE SEQUENCE [LARGE SCALE GENOMIC DNA]</scope>
    <source>
        <strain evidence="3">LHGZ1</strain>
    </source>
</reference>
<name>A0A248LJ34_9NEIS</name>
<sequence length="126" mass="14197">MRRAPELVRFSLEHHSALVLAKRISNAGGRPEALAEVMPDREFLAELEAHFSAEETRLKREPALLPQLAARLADDHCSLRALIQQLCAGNLTVLPEFGRCLHAHVRFEERELFPAVETLIHETGSR</sequence>
<dbReference type="Pfam" id="PF01814">
    <property type="entry name" value="Hemerythrin"/>
    <property type="match status" value="1"/>
</dbReference>
<organism evidence="2 3">
    <name type="scientific">Laribacter hongkongensis</name>
    <dbReference type="NCBI Taxonomy" id="168471"/>
    <lineage>
        <taxon>Bacteria</taxon>
        <taxon>Pseudomonadati</taxon>
        <taxon>Pseudomonadota</taxon>
        <taxon>Betaproteobacteria</taxon>
        <taxon>Neisseriales</taxon>
        <taxon>Aquaspirillaceae</taxon>
        <taxon>Laribacter</taxon>
    </lineage>
</organism>
<dbReference type="InterPro" id="IPR012312">
    <property type="entry name" value="Hemerythrin-like"/>
</dbReference>
<dbReference type="AlphaFoldDB" id="A0A248LJ34"/>